<evidence type="ECO:0000256" key="3">
    <source>
        <dbReference type="ARBA" id="ARBA00022824"/>
    </source>
</evidence>
<dbReference type="PROSITE" id="PS50076">
    <property type="entry name" value="DNAJ_2"/>
    <property type="match status" value="1"/>
</dbReference>
<organism evidence="7 8">
    <name type="scientific">Monoraphidium neglectum</name>
    <dbReference type="NCBI Taxonomy" id="145388"/>
    <lineage>
        <taxon>Eukaryota</taxon>
        <taxon>Viridiplantae</taxon>
        <taxon>Chlorophyta</taxon>
        <taxon>core chlorophytes</taxon>
        <taxon>Chlorophyceae</taxon>
        <taxon>CS clade</taxon>
        <taxon>Sphaeropleales</taxon>
        <taxon>Selenastraceae</taxon>
        <taxon>Monoraphidium</taxon>
    </lineage>
</organism>
<dbReference type="Pfam" id="PF00226">
    <property type="entry name" value="DnaJ"/>
    <property type="match status" value="1"/>
</dbReference>
<dbReference type="PRINTS" id="PR00625">
    <property type="entry name" value="JDOMAIN"/>
</dbReference>
<dbReference type="KEGG" id="mng:MNEG_9930"/>
<dbReference type="PROSITE" id="PS00636">
    <property type="entry name" value="DNAJ_1"/>
    <property type="match status" value="1"/>
</dbReference>
<dbReference type="GO" id="GO:0030544">
    <property type="term" value="F:Hsp70 protein binding"/>
    <property type="evidence" value="ECO:0007669"/>
    <property type="project" value="TreeGrafter"/>
</dbReference>
<keyword evidence="8" id="KW-1185">Reference proteome</keyword>
<dbReference type="GO" id="GO:0071218">
    <property type="term" value="P:cellular response to misfolded protein"/>
    <property type="evidence" value="ECO:0007669"/>
    <property type="project" value="TreeGrafter"/>
</dbReference>
<dbReference type="SUPFAM" id="SSF46565">
    <property type="entry name" value="Chaperone J-domain"/>
    <property type="match status" value="1"/>
</dbReference>
<dbReference type="InterPro" id="IPR018253">
    <property type="entry name" value="DnaJ_domain_CS"/>
</dbReference>
<dbReference type="SMART" id="SM00271">
    <property type="entry name" value="DnaJ"/>
    <property type="match status" value="1"/>
</dbReference>
<evidence type="ECO:0000256" key="2">
    <source>
        <dbReference type="ARBA" id="ARBA00022692"/>
    </source>
</evidence>
<keyword evidence="5" id="KW-0472">Membrane</keyword>
<keyword evidence="2" id="KW-0812">Transmembrane</keyword>
<dbReference type="Pfam" id="PF09320">
    <property type="entry name" value="DUF1977"/>
    <property type="match status" value="1"/>
</dbReference>
<proteinExistence type="predicted"/>
<dbReference type="GeneID" id="25742805"/>
<protein>
    <submittedName>
        <fullName evidence="7">Putative J domain-containing protein</fullName>
    </submittedName>
</protein>
<evidence type="ECO:0000256" key="5">
    <source>
        <dbReference type="ARBA" id="ARBA00023136"/>
    </source>
</evidence>
<evidence type="ECO:0000313" key="8">
    <source>
        <dbReference type="Proteomes" id="UP000054498"/>
    </source>
</evidence>
<evidence type="ECO:0000313" key="7">
    <source>
        <dbReference type="EMBL" id="KIY98031.1"/>
    </source>
</evidence>
<keyword evidence="4" id="KW-1133">Transmembrane helix</keyword>
<dbReference type="OrthoDB" id="10250354at2759"/>
<dbReference type="CDD" id="cd06257">
    <property type="entry name" value="DnaJ"/>
    <property type="match status" value="1"/>
</dbReference>
<sequence length="311" mass="34510">MDPSVTPEQRQLVAQILKAKDYYETLELAKGADDDEIKRAYRKLALKLHPDKNKAPKAEEAFKAVSRAFSCLSDADKRAHYDRTGYESRDAAATANAGRGGAARTRSGPFGPMGGGAFYGEADIDPEEIFNMFFGAGAFGPHRVYRSHFGNPQFAQRRARTGAPPSPQEQQRGAMLGLLQLLPVLLLVFMTLFSGSADPAYSLQRDAKYTQGLATTRLQVPYYVKHVGEFEAKYGGTGTHGRTALERQVESEYYEGTHLRCQQERMTQHRMYTWGNRAKAKAMPMPGCDELLSLNDRLGIGRGGQQRVSVY</sequence>
<dbReference type="InterPro" id="IPR015399">
    <property type="entry name" value="DUF1977_DnaJ-like"/>
</dbReference>
<accession>A0A0D2MAU6</accession>
<reference evidence="7 8" key="1">
    <citation type="journal article" date="2013" name="BMC Genomics">
        <title>Reconstruction of the lipid metabolism for the microalga Monoraphidium neglectum from its genome sequence reveals characteristics suitable for biofuel production.</title>
        <authorList>
            <person name="Bogen C."/>
            <person name="Al-Dilaimi A."/>
            <person name="Albersmeier A."/>
            <person name="Wichmann J."/>
            <person name="Grundmann M."/>
            <person name="Rupp O."/>
            <person name="Lauersen K.J."/>
            <person name="Blifernez-Klassen O."/>
            <person name="Kalinowski J."/>
            <person name="Goesmann A."/>
            <person name="Mussgnug J.H."/>
            <person name="Kruse O."/>
        </authorList>
    </citation>
    <scope>NUCLEOTIDE SEQUENCE [LARGE SCALE GENOMIC DNA]</scope>
    <source>
        <strain evidence="7 8">SAG 48.87</strain>
    </source>
</reference>
<dbReference type="STRING" id="145388.A0A0D2MAU6"/>
<comment type="subcellular location">
    <subcellularLocation>
        <location evidence="1">Endoplasmic reticulum membrane</location>
        <topology evidence="1">Single-pass membrane protein</topology>
    </subcellularLocation>
</comment>
<evidence type="ECO:0000259" key="6">
    <source>
        <dbReference type="PROSITE" id="PS50076"/>
    </source>
</evidence>
<dbReference type="Gene3D" id="1.10.287.110">
    <property type="entry name" value="DnaJ domain"/>
    <property type="match status" value="1"/>
</dbReference>
<keyword evidence="3" id="KW-0256">Endoplasmic reticulum</keyword>
<dbReference type="PANTHER" id="PTHR43908">
    <property type="entry name" value="AT29763P-RELATED"/>
    <property type="match status" value="1"/>
</dbReference>
<gene>
    <name evidence="7" type="ORF">MNEG_9930</name>
</gene>
<evidence type="ECO:0000256" key="4">
    <source>
        <dbReference type="ARBA" id="ARBA00022989"/>
    </source>
</evidence>
<dbReference type="InterPro" id="IPR036869">
    <property type="entry name" value="J_dom_sf"/>
</dbReference>
<name>A0A0D2MAU6_9CHLO</name>
<dbReference type="EMBL" id="KK102335">
    <property type="protein sequence ID" value="KIY98031.1"/>
    <property type="molecule type" value="Genomic_DNA"/>
</dbReference>
<evidence type="ECO:0000256" key="1">
    <source>
        <dbReference type="ARBA" id="ARBA00004389"/>
    </source>
</evidence>
<dbReference type="AlphaFoldDB" id="A0A0D2MAU6"/>
<dbReference type="GO" id="GO:0005789">
    <property type="term" value="C:endoplasmic reticulum membrane"/>
    <property type="evidence" value="ECO:0007669"/>
    <property type="project" value="UniProtKB-SubCell"/>
</dbReference>
<dbReference type="InterPro" id="IPR051100">
    <property type="entry name" value="DnaJ_subfamily_B/C"/>
</dbReference>
<feature type="domain" description="J" evidence="6">
    <location>
        <begin position="21"/>
        <end position="85"/>
    </location>
</feature>
<dbReference type="RefSeq" id="XP_013897051.1">
    <property type="nucleotide sequence ID" value="XM_014041597.1"/>
</dbReference>
<dbReference type="Proteomes" id="UP000054498">
    <property type="component" value="Unassembled WGS sequence"/>
</dbReference>
<dbReference type="PANTHER" id="PTHR43908:SF3">
    <property type="entry name" value="AT29763P-RELATED"/>
    <property type="match status" value="1"/>
</dbReference>
<dbReference type="InterPro" id="IPR001623">
    <property type="entry name" value="DnaJ_domain"/>
</dbReference>